<name>A0ABX9LX79_9LEPT</name>
<gene>
    <name evidence="1" type="ORF">DLM77_21045</name>
</gene>
<proteinExistence type="predicted"/>
<dbReference type="EMBL" id="QHCR01000016">
    <property type="protein sequence ID" value="RHX77460.1"/>
    <property type="molecule type" value="Genomic_DNA"/>
</dbReference>
<evidence type="ECO:0000313" key="2">
    <source>
        <dbReference type="Proteomes" id="UP000285569"/>
    </source>
</evidence>
<protein>
    <recommendedName>
        <fullName evidence="3">ATPase</fullName>
    </recommendedName>
</protein>
<reference evidence="1 2" key="2">
    <citation type="journal article" date="2020" name="Int. J. Syst. Evol. Microbiol.">
        <title>Leptospira yasudae sp. nov. and Leptospira stimsonii sp. nov., two new species of the pathogenic group isolated from environmental sources.</title>
        <authorList>
            <person name="Casanovas-Massana A."/>
            <person name="Hamond C."/>
            <person name="Santos L.A."/>
            <person name="de Oliveira D."/>
            <person name="Hacker K.P."/>
            <person name="Balassiano I."/>
            <person name="Costa F."/>
            <person name="Medeiros M.A."/>
            <person name="Reis M.G."/>
            <person name="Ko A.I."/>
            <person name="Wunder E.A."/>
        </authorList>
    </citation>
    <scope>NUCLEOTIDE SEQUENCE [LARGE SCALE GENOMIC DNA]</scope>
    <source>
        <strain evidence="1 2">B21</strain>
    </source>
</reference>
<dbReference type="NCBIfam" id="NF047389">
    <property type="entry name" value="ATPase_Sll1717"/>
    <property type="match status" value="1"/>
</dbReference>
<comment type="caution">
    <text evidence="1">The sequence shown here is derived from an EMBL/GenBank/DDBJ whole genome shotgun (WGS) entry which is preliminary data.</text>
</comment>
<dbReference type="RefSeq" id="WP_118958008.1">
    <property type="nucleotide sequence ID" value="NZ_QHCR01000016.1"/>
</dbReference>
<dbReference type="Proteomes" id="UP000285569">
    <property type="component" value="Unassembled WGS sequence"/>
</dbReference>
<evidence type="ECO:0008006" key="3">
    <source>
        <dbReference type="Google" id="ProtNLM"/>
    </source>
</evidence>
<dbReference type="InterPro" id="IPR059206">
    <property type="entry name" value="Sll1717-like"/>
</dbReference>
<reference evidence="2" key="1">
    <citation type="submission" date="2018-05" db="EMBL/GenBank/DDBJ databases">
        <title>Leptospira yasudae sp. nov. and Leptospira stimsonii sp. nov., two pathogenic species of the genus Leptospira isolated from environmental sources.</title>
        <authorList>
            <person name="Casanovas-Massana A."/>
            <person name="Hamond C."/>
            <person name="Santos L.A."/>
            <person name="Hacker K.P."/>
            <person name="Balassiano I."/>
            <person name="Medeiros M.A."/>
            <person name="Reis M.G."/>
            <person name="Ko A.I."/>
            <person name="Wunder E.A."/>
        </authorList>
    </citation>
    <scope>NUCLEOTIDE SEQUENCE [LARGE SCALE GENOMIC DNA]</scope>
    <source>
        <strain evidence="2">B21</strain>
    </source>
</reference>
<organism evidence="1 2">
    <name type="scientific">Leptospira yasudae</name>
    <dbReference type="NCBI Taxonomy" id="2202201"/>
    <lineage>
        <taxon>Bacteria</taxon>
        <taxon>Pseudomonadati</taxon>
        <taxon>Spirochaetota</taxon>
        <taxon>Spirochaetia</taxon>
        <taxon>Leptospirales</taxon>
        <taxon>Leptospiraceae</taxon>
        <taxon>Leptospira</taxon>
    </lineage>
</organism>
<evidence type="ECO:0000313" key="1">
    <source>
        <dbReference type="EMBL" id="RHX77460.1"/>
    </source>
</evidence>
<sequence length="511" mass="58997">MKKEKIITLLNFGSRVAEEEMEHLQDYFVETDNWSRFLNGDIDIVYGAKGSGKSAIYLLLLKNKENLYKSKNTVILNAEHLRGKTAFAQLEVDPPTSEVEFISLWKLYFVTLIANYFSENGIKASFLRDFKDAGLIKQEADLSELVSGISRIIRNFRGPKALEAGTVHDPRTGQSEFFTRIVLDKSKKEISSTAFDGFLSEINKICQSKNLNFWIALDRLDVAFSDNLELEANAIRALFRVYLDLNGYSQIKLKLFVRTDIWQKITEIGFREGSHLTRSFIIEWTKEDIIALILNRVFKTKDIRSFYNINGKIGLEKPKERERLFYKLFPPRVEGGKDSKKTDTITWIISRTQDGSRNPAPREIIHLLTEARNEQVKSIESGGRLPTKTKLLDSFTFRNALPKVSKVRTEQSLYSEFPRLKSYIVKLENEKTEQSIGSLSKIWQCTKQDAIKCAEELISIGFFERRGAKDAPLYWIPFVFRSALRLVQGKSEFRRKKAPKKKVIKKKIKRK</sequence>
<accession>A0ABX9LX79</accession>
<keyword evidence="2" id="KW-1185">Reference proteome</keyword>